<accession>A0A975XVV6</accession>
<evidence type="ECO:0000313" key="1">
    <source>
        <dbReference type="EMBL" id="QWT50224.1"/>
    </source>
</evidence>
<organism evidence="1 2">
    <name type="scientific">Azospira inquinata</name>
    <dbReference type="NCBI Taxonomy" id="2785627"/>
    <lineage>
        <taxon>Bacteria</taxon>
        <taxon>Pseudomonadati</taxon>
        <taxon>Pseudomonadota</taxon>
        <taxon>Betaproteobacteria</taxon>
        <taxon>Rhodocyclales</taxon>
        <taxon>Rhodocyclaceae</taxon>
        <taxon>Azospira</taxon>
    </lineage>
</organism>
<dbReference type="RefSeq" id="WP_216130797.1">
    <property type="nucleotide sequence ID" value="NZ_CP064782.1"/>
</dbReference>
<reference evidence="1" key="1">
    <citation type="submission" date="2020-11" db="EMBL/GenBank/DDBJ databases">
        <title>Azospira inquinata sp. nov.</title>
        <authorList>
            <person name="Moe W.M."/>
            <person name="Mikes M.C."/>
        </authorList>
    </citation>
    <scope>NUCLEOTIDE SEQUENCE</scope>
    <source>
        <strain evidence="1">Azo-3</strain>
    </source>
</reference>
<dbReference type="EMBL" id="CP064782">
    <property type="protein sequence ID" value="QWT50224.1"/>
    <property type="molecule type" value="Genomic_DNA"/>
</dbReference>
<dbReference type="KEGG" id="aiq:Azoinq_06460"/>
<keyword evidence="2" id="KW-1185">Reference proteome</keyword>
<sequence>MMQWVVEKFIALIPAFEKASSLRRDMQDNALRAISHALNETFLYYRDIDSGKPRNLDVEAQLSRYWAAAAIPLRHLDRELAGICEYKSEYWVNPETWKHEDVERLGIGLEKVRDQYRSLLAPKKFSLADKRGGRDL</sequence>
<dbReference type="Proteomes" id="UP000683428">
    <property type="component" value="Chromosome"/>
</dbReference>
<evidence type="ECO:0000313" key="2">
    <source>
        <dbReference type="Proteomes" id="UP000683428"/>
    </source>
</evidence>
<gene>
    <name evidence="1" type="ORF">Azoinq_06460</name>
</gene>
<dbReference type="AlphaFoldDB" id="A0A975XVV6"/>
<protein>
    <submittedName>
        <fullName evidence="1">Uncharacterized protein</fullName>
    </submittedName>
</protein>
<name>A0A975XVV6_9RHOO</name>
<proteinExistence type="predicted"/>